<dbReference type="InterPro" id="IPR017853">
    <property type="entry name" value="GH"/>
</dbReference>
<dbReference type="CDD" id="cd06592">
    <property type="entry name" value="GH31_NET37"/>
    <property type="match status" value="1"/>
</dbReference>
<organism evidence="8 9">
    <name type="scientific">Bacteroides thetaiotaomicron</name>
    <dbReference type="NCBI Taxonomy" id="818"/>
    <lineage>
        <taxon>Bacteria</taxon>
        <taxon>Pseudomonadati</taxon>
        <taxon>Bacteroidota</taxon>
        <taxon>Bacteroidia</taxon>
        <taxon>Bacteroidales</taxon>
        <taxon>Bacteroidaceae</taxon>
        <taxon>Bacteroides</taxon>
    </lineage>
</organism>
<evidence type="ECO:0000259" key="6">
    <source>
        <dbReference type="Pfam" id="PF01055"/>
    </source>
</evidence>
<protein>
    <submittedName>
        <fullName evidence="8">Glycoside hydrolase</fullName>
    </submittedName>
</protein>
<dbReference type="Gene3D" id="2.60.40.1180">
    <property type="entry name" value="Golgi alpha-mannosidase II"/>
    <property type="match status" value="1"/>
</dbReference>
<dbReference type="Gene3D" id="3.20.20.80">
    <property type="entry name" value="Glycosidases"/>
    <property type="match status" value="1"/>
</dbReference>
<keyword evidence="2 4" id="KW-0378">Hydrolase</keyword>
<keyword evidence="5" id="KW-0732">Signal</keyword>
<dbReference type="Proteomes" id="UP000460317">
    <property type="component" value="Unassembled WGS sequence"/>
</dbReference>
<evidence type="ECO:0000256" key="2">
    <source>
        <dbReference type="ARBA" id="ARBA00022801"/>
    </source>
</evidence>
<feature type="chain" id="PRO_5029724197" evidence="5">
    <location>
        <begin position="20"/>
        <end position="527"/>
    </location>
</feature>
<name>A0A7J5JPY2_BACT4</name>
<dbReference type="Pfam" id="PF21365">
    <property type="entry name" value="Glyco_hydro_31_3rd"/>
    <property type="match status" value="1"/>
</dbReference>
<evidence type="ECO:0000259" key="7">
    <source>
        <dbReference type="Pfam" id="PF21365"/>
    </source>
</evidence>
<keyword evidence="3 4" id="KW-0326">Glycosidase</keyword>
<dbReference type="InterPro" id="IPR048395">
    <property type="entry name" value="Glyco_hydro_31_C"/>
</dbReference>
<evidence type="ECO:0000313" key="8">
    <source>
        <dbReference type="EMBL" id="KAB4453486.1"/>
    </source>
</evidence>
<dbReference type="SUPFAM" id="SSF51011">
    <property type="entry name" value="Glycosyl hydrolase domain"/>
    <property type="match status" value="1"/>
</dbReference>
<feature type="domain" description="Glycosyl hydrolase family 31 C-terminal" evidence="7">
    <location>
        <begin position="447"/>
        <end position="525"/>
    </location>
</feature>
<evidence type="ECO:0000313" key="9">
    <source>
        <dbReference type="Proteomes" id="UP000460317"/>
    </source>
</evidence>
<dbReference type="GO" id="GO:0004553">
    <property type="term" value="F:hydrolase activity, hydrolyzing O-glycosyl compounds"/>
    <property type="evidence" value="ECO:0007669"/>
    <property type="project" value="InterPro"/>
</dbReference>
<dbReference type="InterPro" id="IPR013780">
    <property type="entry name" value="Glyco_hydro_b"/>
</dbReference>
<reference evidence="8 9" key="1">
    <citation type="journal article" date="2019" name="Nat. Med.">
        <title>A library of human gut bacterial isolates paired with longitudinal multiomics data enables mechanistic microbiome research.</title>
        <authorList>
            <person name="Poyet M."/>
            <person name="Groussin M."/>
            <person name="Gibbons S.M."/>
            <person name="Avila-Pacheco J."/>
            <person name="Jiang X."/>
            <person name="Kearney S.M."/>
            <person name="Perrotta A.R."/>
            <person name="Berdy B."/>
            <person name="Zhao S."/>
            <person name="Lieberman T.D."/>
            <person name="Swanson P.K."/>
            <person name="Smith M."/>
            <person name="Roesemann S."/>
            <person name="Alexander J.E."/>
            <person name="Rich S.A."/>
            <person name="Livny J."/>
            <person name="Vlamakis H."/>
            <person name="Clish C."/>
            <person name="Bullock K."/>
            <person name="Deik A."/>
            <person name="Scott J."/>
            <person name="Pierce K.A."/>
            <person name="Xavier R.J."/>
            <person name="Alm E.J."/>
        </authorList>
    </citation>
    <scope>NUCLEOTIDE SEQUENCE [LARGE SCALE GENOMIC DNA]</scope>
    <source>
        <strain evidence="8 9">BIOML-A165</strain>
    </source>
</reference>
<evidence type="ECO:0000256" key="1">
    <source>
        <dbReference type="ARBA" id="ARBA00007806"/>
    </source>
</evidence>
<dbReference type="SUPFAM" id="SSF51445">
    <property type="entry name" value="(Trans)glycosidases"/>
    <property type="match status" value="1"/>
</dbReference>
<dbReference type="InterPro" id="IPR000322">
    <property type="entry name" value="Glyco_hydro_31_TIM"/>
</dbReference>
<feature type="signal peptide" evidence="5">
    <location>
        <begin position="1"/>
        <end position="19"/>
    </location>
</feature>
<comment type="similarity">
    <text evidence="1 4">Belongs to the glycosyl hydrolase 31 family.</text>
</comment>
<dbReference type="EMBL" id="WCSB01000005">
    <property type="protein sequence ID" value="KAB4453486.1"/>
    <property type="molecule type" value="Genomic_DNA"/>
</dbReference>
<evidence type="ECO:0000256" key="5">
    <source>
        <dbReference type="SAM" id="SignalP"/>
    </source>
</evidence>
<dbReference type="PANTHER" id="PTHR43053:SF4">
    <property type="entry name" value="MYOGENESIS-REGULATING GLYCOSIDASE"/>
    <property type="match status" value="1"/>
</dbReference>
<dbReference type="InterPro" id="IPR050985">
    <property type="entry name" value="Alpha-glycosidase_related"/>
</dbReference>
<gene>
    <name evidence="8" type="ORF">GAN93_07035</name>
</gene>
<dbReference type="RefSeq" id="WP_130041446.1">
    <property type="nucleotide sequence ID" value="NZ_RCXW01000005.1"/>
</dbReference>
<comment type="caution">
    <text evidence="8">The sequence shown here is derived from an EMBL/GenBank/DDBJ whole genome shotgun (WGS) entry which is preliminary data.</text>
</comment>
<dbReference type="AlphaFoldDB" id="A0A7J5JPY2"/>
<dbReference type="Pfam" id="PF01055">
    <property type="entry name" value="Glyco_hydro_31_2nd"/>
    <property type="match status" value="1"/>
</dbReference>
<accession>A0A7J5JPY2</accession>
<evidence type="ECO:0000256" key="4">
    <source>
        <dbReference type="RuleBase" id="RU361185"/>
    </source>
</evidence>
<dbReference type="GO" id="GO:0005975">
    <property type="term" value="P:carbohydrate metabolic process"/>
    <property type="evidence" value="ECO:0007669"/>
    <property type="project" value="InterPro"/>
</dbReference>
<sequence length="527" mass="60757">MMKKLLLLLSLIYPLLLVAQHTTEVAPLKGERWWGGMVAAGSEMPFAPNTRIYDLNKENRNNQTAPLLLSSAGRYVWGERPFRFQFRNDSLILESDYENLEVVVAGNTLKDAYLAASTKYFPFNGHIPESLFFSQPQYNTWIELMYNQNQEDILNYARQALANGFPPGIFMVDDNWQCYYGNFDFKAEKFPDPKAMCDELHRLGFKIMLWICPFYSADTPEFREMEQKGYLLKNKTDGNTAIIKWWNGYSACLDVTNPKAVAFFKSKLEATMQRYGVDGFKFDAGDIYYMTGDYAYFDKTADKHLFSQRWAEIGAYFPYNELRAAWKTGGMPIVQRLGDKSYSWHSSSLIVPDMSAAGLLGYAYTCPDMIGGGEFKSFLNVGDKKLDEELIVRSCQIHALMPMMQFSVAPWRVLSKENMEICSRYARLHEQMGDYILECARNSAQTGEPIVRNMEYAYPHQGFEECKDQFMLGSRFLVAPMVKKGTVREVWLPKGIWRDDQGKKIRGPKSLTIEVPLNRLPYYERIK</sequence>
<proteinExistence type="inferred from homology"/>
<dbReference type="PANTHER" id="PTHR43053">
    <property type="entry name" value="GLYCOSIDASE FAMILY 31"/>
    <property type="match status" value="1"/>
</dbReference>
<feature type="domain" description="Glycoside hydrolase family 31 TIM barrel" evidence="6">
    <location>
        <begin position="144"/>
        <end position="288"/>
    </location>
</feature>
<evidence type="ECO:0000256" key="3">
    <source>
        <dbReference type="ARBA" id="ARBA00023295"/>
    </source>
</evidence>